<dbReference type="Gene3D" id="3.40.50.12170">
    <property type="entry name" value="Uncharacterised protein PF07075, DUF1343"/>
    <property type="match status" value="1"/>
</dbReference>
<proteinExistence type="predicted"/>
<evidence type="ECO:0000259" key="2">
    <source>
        <dbReference type="Pfam" id="PF20732"/>
    </source>
</evidence>
<dbReference type="PIRSF" id="PIRSF016719">
    <property type="entry name" value="UCP016719"/>
    <property type="match status" value="1"/>
</dbReference>
<protein>
    <recommendedName>
        <fullName evidence="4">DUF1343 domain-containing protein</fullName>
    </recommendedName>
</protein>
<name>A0A653AA43_UNCDX</name>
<evidence type="ECO:0008006" key="4">
    <source>
        <dbReference type="Google" id="ProtNLM"/>
    </source>
</evidence>
<dbReference type="Gene3D" id="3.90.1150.140">
    <property type="match status" value="1"/>
</dbReference>
<dbReference type="Pfam" id="PF07075">
    <property type="entry name" value="NamZ_N"/>
    <property type="match status" value="1"/>
</dbReference>
<dbReference type="InterPro" id="IPR048502">
    <property type="entry name" value="NamZ_N"/>
</dbReference>
<accession>A0A653AA43</accession>
<reference evidence="3" key="1">
    <citation type="submission" date="2018-07" db="EMBL/GenBank/DDBJ databases">
        <authorList>
            <consortium name="Genoscope - CEA"/>
            <person name="William W."/>
        </authorList>
    </citation>
    <scope>NUCLEOTIDE SEQUENCE</scope>
    <source>
        <strain evidence="3">IK1</strain>
    </source>
</reference>
<dbReference type="PANTHER" id="PTHR42915:SF1">
    <property type="entry name" value="PEPTIDOGLYCAN BETA-N-ACETYLMURAMIDASE NAMZ"/>
    <property type="match status" value="1"/>
</dbReference>
<dbReference type="GO" id="GO:0033922">
    <property type="term" value="F:peptidoglycan beta-N-acetylmuramidase activity"/>
    <property type="evidence" value="ECO:0007669"/>
    <property type="project" value="InterPro"/>
</dbReference>
<evidence type="ECO:0000313" key="3">
    <source>
        <dbReference type="EMBL" id="VBB44522.1"/>
    </source>
</evidence>
<organism evidence="3">
    <name type="scientific">Uncultured Desulfatiglans sp</name>
    <dbReference type="NCBI Taxonomy" id="1748965"/>
    <lineage>
        <taxon>Bacteria</taxon>
        <taxon>Pseudomonadati</taxon>
        <taxon>Thermodesulfobacteriota</taxon>
        <taxon>Desulfobacteria</taxon>
        <taxon>Desulfatiglandales</taxon>
        <taxon>Desulfatiglandaceae</taxon>
        <taxon>Desulfatiglans</taxon>
        <taxon>environmental samples</taxon>
    </lineage>
</organism>
<evidence type="ECO:0000259" key="1">
    <source>
        <dbReference type="Pfam" id="PF07075"/>
    </source>
</evidence>
<dbReference type="EMBL" id="UPXX01000027">
    <property type="protein sequence ID" value="VBB44522.1"/>
    <property type="molecule type" value="Genomic_DNA"/>
</dbReference>
<dbReference type="AlphaFoldDB" id="A0A653AA43"/>
<feature type="domain" description="Peptidoglycan beta-N-acetylmuramidase NamZ C-terminal" evidence="2">
    <location>
        <begin position="236"/>
        <end position="396"/>
    </location>
</feature>
<dbReference type="InterPro" id="IPR048503">
    <property type="entry name" value="NamZ_C"/>
</dbReference>
<gene>
    <name evidence="3" type="ORF">TRIP_B330626</name>
</gene>
<sequence>MNRVKLMPATAMGIDRLREGEWKKFKSRNLLLLANQASLDRRLEPSWSVIAQTLPGRLKGLLGPQHGFGGEDQDNMVETPHARDEETGLPVYSLYAETRAPLPFMLEGVDCLMVDLQDVGTRVYTFASTLLNCMRAAAEAGVGVAVLDRPNPLGGRVIEGNLLQEDFFSFVGPARLPMRHGLTMGEMALLFKEAFSIECDLEIIAMGGWERRMLWSDTGLRWLMPSPNMPLFETALVYPGQVALEGTNLSEGRGTCRPFEIFGAPYIDRKAVLEALSPACRRGIRLQPFTFRPTFNKWHHQLCKGFMIHVLDPGLYEPYLTSLALIQSIAQVHPGDFAWKEPPYEYEYKKKPIDLIMGDDEFRKGLENGIPVSRLKERWHPDLSDYGEWRRPFLLYT</sequence>
<dbReference type="PANTHER" id="PTHR42915">
    <property type="entry name" value="HYPOTHETICAL 460 KDA PROTEIN IN FEUA-SIGW INTERGENIC REGION [PRECURSOR]"/>
    <property type="match status" value="1"/>
</dbReference>
<dbReference type="InterPro" id="IPR008302">
    <property type="entry name" value="NamZ"/>
</dbReference>
<dbReference type="Pfam" id="PF20732">
    <property type="entry name" value="NamZ_C"/>
    <property type="match status" value="1"/>
</dbReference>
<feature type="domain" description="Peptidoglycan beta-N-acetylmuramidase NamZ N-terminal" evidence="1">
    <location>
        <begin position="32"/>
        <end position="231"/>
    </location>
</feature>